<dbReference type="Proteomes" id="UP000016932">
    <property type="component" value="Unassembled WGS sequence"/>
</dbReference>
<reference evidence="2 3" key="1">
    <citation type="journal article" date="2012" name="PLoS Pathog.">
        <title>Diverse lifestyles and strategies of plant pathogenesis encoded in the genomes of eighteen Dothideomycetes fungi.</title>
        <authorList>
            <person name="Ohm R.A."/>
            <person name="Feau N."/>
            <person name="Henrissat B."/>
            <person name="Schoch C.L."/>
            <person name="Horwitz B.A."/>
            <person name="Barry K.W."/>
            <person name="Condon B.J."/>
            <person name="Copeland A.C."/>
            <person name="Dhillon B."/>
            <person name="Glaser F."/>
            <person name="Hesse C.N."/>
            <person name="Kosti I."/>
            <person name="LaButti K."/>
            <person name="Lindquist E.A."/>
            <person name="Lucas S."/>
            <person name="Salamov A.A."/>
            <person name="Bradshaw R.E."/>
            <person name="Ciuffetti L."/>
            <person name="Hamelin R.C."/>
            <person name="Kema G.H.J."/>
            <person name="Lawrence C."/>
            <person name="Scott J.A."/>
            <person name="Spatafora J.W."/>
            <person name="Turgeon B.G."/>
            <person name="de Wit P.J.G.M."/>
            <person name="Zhong S."/>
            <person name="Goodwin S.B."/>
            <person name="Grigoriev I.V."/>
        </authorList>
    </citation>
    <scope>NUCLEOTIDE SEQUENCE [LARGE SCALE GENOMIC DNA]</scope>
    <source>
        <strain evidence="2 3">CIRAD86</strain>
    </source>
</reference>
<sequence length="560" mass="61718">MTVREQAAYINTDVLENTTFYAIPEMAVTVTNAPTSFDEVTTFKWTEYDMRARGSGLSSNFIQSPTAAAMQTMANPTLAMPTGSPFDSFFVMFLDMGPANILGGVNAVGRRQNSGGVCTLTVSKQYVSGNGTVTNDCLTAPLYTITEGVLIATVNNVNYTYSTNPGLPYSPFVPSQTPGPITTRFSIGSSGALAWWNDAFWNGQAQFCAVSNGSVYAVFQQDAQPAGCSFVSLSLFTPSPVLPGPLDVRYRVVVYPDGYGTDWTYVSSEWLATGPTGQSGAVGGKNCSIVNGNGYLADASLSNRPNTNMMGQTGVRGHYFRRRALLADMFFSQLGSLSNHLTLVNSHWKDWCYRTLTDFSQADWTDRADGALVVFLGSYLLRSILILIRNHFGYYLKLTDIVFRVPDRQGQQGVIRNHFRHYLKLTDIVFRVPDRQGQQGAPRATGFWTSRRNRVSIHDTNLLPKGLFADDLCRSVGPSGRKLAFWPKIASGASGASGQVGATGLTDMALQFRWAHWTDWIGRRMSPAPIYRFISELTILPAFWSFRRKQTHEPILQVGY</sequence>
<dbReference type="STRING" id="383855.M3B0C1"/>
<dbReference type="KEGG" id="pfj:MYCFIDRAFT_174398"/>
<dbReference type="GeneID" id="19333178"/>
<dbReference type="HOGENOM" id="CLU_486724_0_0_1"/>
<feature type="domain" description="DUF7908" evidence="1">
    <location>
        <begin position="125"/>
        <end position="236"/>
    </location>
</feature>
<dbReference type="InterPro" id="IPR057230">
    <property type="entry name" value="DUF7908"/>
</dbReference>
<dbReference type="VEuPathDB" id="FungiDB:MYCFIDRAFT_174398"/>
<dbReference type="OrthoDB" id="3563678at2759"/>
<dbReference type="eggNOG" id="KOG3544">
    <property type="taxonomic scope" value="Eukaryota"/>
</dbReference>
<dbReference type="RefSeq" id="XP_007926272.1">
    <property type="nucleotide sequence ID" value="XM_007928081.1"/>
</dbReference>
<proteinExistence type="predicted"/>
<evidence type="ECO:0000259" key="1">
    <source>
        <dbReference type="Pfam" id="PF25485"/>
    </source>
</evidence>
<dbReference type="Pfam" id="PF25485">
    <property type="entry name" value="DUF7908"/>
    <property type="match status" value="1"/>
</dbReference>
<name>M3B0C1_PSEFD</name>
<evidence type="ECO:0000313" key="2">
    <source>
        <dbReference type="EMBL" id="EME82882.1"/>
    </source>
</evidence>
<gene>
    <name evidence="2" type="ORF">MYCFIDRAFT_174398</name>
</gene>
<dbReference type="AlphaFoldDB" id="M3B0C1"/>
<protein>
    <recommendedName>
        <fullName evidence="1">DUF7908 domain-containing protein</fullName>
    </recommendedName>
</protein>
<organism evidence="2 3">
    <name type="scientific">Pseudocercospora fijiensis (strain CIRAD86)</name>
    <name type="common">Black leaf streak disease fungus</name>
    <name type="synonym">Mycosphaerella fijiensis</name>
    <dbReference type="NCBI Taxonomy" id="383855"/>
    <lineage>
        <taxon>Eukaryota</taxon>
        <taxon>Fungi</taxon>
        <taxon>Dikarya</taxon>
        <taxon>Ascomycota</taxon>
        <taxon>Pezizomycotina</taxon>
        <taxon>Dothideomycetes</taxon>
        <taxon>Dothideomycetidae</taxon>
        <taxon>Mycosphaerellales</taxon>
        <taxon>Mycosphaerellaceae</taxon>
        <taxon>Pseudocercospora</taxon>
    </lineage>
</organism>
<keyword evidence="3" id="KW-1185">Reference proteome</keyword>
<evidence type="ECO:0000313" key="3">
    <source>
        <dbReference type="Proteomes" id="UP000016932"/>
    </source>
</evidence>
<dbReference type="EMBL" id="KB446558">
    <property type="protein sequence ID" value="EME82882.1"/>
    <property type="molecule type" value="Genomic_DNA"/>
</dbReference>
<accession>M3B0C1</accession>